<evidence type="ECO:0000313" key="4">
    <source>
        <dbReference type="EMBL" id="MBB5705352.1"/>
    </source>
</evidence>
<dbReference type="InterPro" id="IPR020843">
    <property type="entry name" value="ER"/>
</dbReference>
<accession>A0A7W9B3G3</accession>
<evidence type="ECO:0000313" key="5">
    <source>
        <dbReference type="Proteomes" id="UP000537161"/>
    </source>
</evidence>
<protein>
    <submittedName>
        <fullName evidence="4">Putative PIG3 family NAD(P)H quinone oxidoreductase</fullName>
    </submittedName>
</protein>
<dbReference type="EMBL" id="JACIJH010000001">
    <property type="protein sequence ID" value="MBB5705352.1"/>
    <property type="molecule type" value="Genomic_DNA"/>
</dbReference>
<dbReference type="Pfam" id="PF08240">
    <property type="entry name" value="ADH_N"/>
    <property type="match status" value="1"/>
</dbReference>
<dbReference type="SUPFAM" id="SSF51735">
    <property type="entry name" value="NAD(P)-binding Rossmann-fold domains"/>
    <property type="match status" value="1"/>
</dbReference>
<keyword evidence="5" id="KW-1185">Reference proteome</keyword>
<feature type="domain" description="Enoyl reductase (ER)" evidence="3">
    <location>
        <begin position="27"/>
        <end position="340"/>
    </location>
</feature>
<dbReference type="InterPro" id="IPR011032">
    <property type="entry name" value="GroES-like_sf"/>
</dbReference>
<reference evidence="4 5" key="1">
    <citation type="submission" date="2020-08" db="EMBL/GenBank/DDBJ databases">
        <title>Genomic Encyclopedia of Type Strains, Phase IV (KMG-IV): sequencing the most valuable type-strain genomes for metagenomic binning, comparative biology and taxonomic classification.</title>
        <authorList>
            <person name="Goeker M."/>
        </authorList>
    </citation>
    <scope>NUCLEOTIDE SEQUENCE [LARGE SCALE GENOMIC DNA]</scope>
    <source>
        <strain evidence="4 5">DSM 27163</strain>
    </source>
</reference>
<dbReference type="SMART" id="SM00829">
    <property type="entry name" value="PKS_ER"/>
    <property type="match status" value="1"/>
</dbReference>
<dbReference type="InterPro" id="IPR014189">
    <property type="entry name" value="Quinone_OxRdtase_PIG3"/>
</dbReference>
<organism evidence="4 5">
    <name type="scientific">Sphingopyxis panaciterrulae</name>
    <dbReference type="NCBI Taxonomy" id="462372"/>
    <lineage>
        <taxon>Bacteria</taxon>
        <taxon>Pseudomonadati</taxon>
        <taxon>Pseudomonadota</taxon>
        <taxon>Alphaproteobacteria</taxon>
        <taxon>Sphingomonadales</taxon>
        <taxon>Sphingomonadaceae</taxon>
        <taxon>Sphingopyxis</taxon>
    </lineage>
</organism>
<dbReference type="InterPro" id="IPR013149">
    <property type="entry name" value="ADH-like_C"/>
</dbReference>
<proteinExistence type="predicted"/>
<dbReference type="Proteomes" id="UP000537161">
    <property type="component" value="Unassembled WGS sequence"/>
</dbReference>
<dbReference type="Pfam" id="PF00107">
    <property type="entry name" value="ADH_zinc_N"/>
    <property type="match status" value="1"/>
</dbReference>
<keyword evidence="2" id="KW-0560">Oxidoreductase</keyword>
<dbReference type="Gene3D" id="3.40.50.720">
    <property type="entry name" value="NAD(P)-binding Rossmann-like Domain"/>
    <property type="match status" value="1"/>
</dbReference>
<dbReference type="NCBIfam" id="TIGR02824">
    <property type="entry name" value="quinone_pig3"/>
    <property type="match status" value="1"/>
</dbReference>
<gene>
    <name evidence="4" type="ORF">FHR21_000677</name>
</gene>
<dbReference type="SUPFAM" id="SSF50129">
    <property type="entry name" value="GroES-like"/>
    <property type="match status" value="1"/>
</dbReference>
<dbReference type="AlphaFoldDB" id="A0A7W9B3G3"/>
<dbReference type="GO" id="GO:0016651">
    <property type="term" value="F:oxidoreductase activity, acting on NAD(P)H"/>
    <property type="evidence" value="ECO:0007669"/>
    <property type="project" value="TreeGrafter"/>
</dbReference>
<dbReference type="PANTHER" id="PTHR48106:SF8">
    <property type="entry name" value="OS02G0805600 PROTEIN"/>
    <property type="match status" value="1"/>
</dbReference>
<keyword evidence="1" id="KW-0521">NADP</keyword>
<evidence type="ECO:0000256" key="1">
    <source>
        <dbReference type="ARBA" id="ARBA00022857"/>
    </source>
</evidence>
<evidence type="ECO:0000256" key="2">
    <source>
        <dbReference type="ARBA" id="ARBA00023002"/>
    </source>
</evidence>
<comment type="caution">
    <text evidence="4">The sequence shown here is derived from an EMBL/GenBank/DDBJ whole genome shotgun (WGS) entry which is preliminary data.</text>
</comment>
<dbReference type="PANTHER" id="PTHR48106">
    <property type="entry name" value="QUINONE OXIDOREDUCTASE PIG3-RELATED"/>
    <property type="match status" value="1"/>
</dbReference>
<dbReference type="InterPro" id="IPR036291">
    <property type="entry name" value="NAD(P)-bd_dom_sf"/>
</dbReference>
<dbReference type="Gene3D" id="3.90.180.10">
    <property type="entry name" value="Medium-chain alcohol dehydrogenases, catalytic domain"/>
    <property type="match status" value="1"/>
</dbReference>
<dbReference type="GO" id="GO:0070402">
    <property type="term" value="F:NADPH binding"/>
    <property type="evidence" value="ECO:0007669"/>
    <property type="project" value="TreeGrafter"/>
</dbReference>
<name>A0A7W9B3G3_9SPHN</name>
<dbReference type="InterPro" id="IPR013154">
    <property type="entry name" value="ADH-like_N"/>
</dbReference>
<evidence type="ECO:0000259" key="3">
    <source>
        <dbReference type="SMART" id="SM00829"/>
    </source>
</evidence>
<sequence>MGYRESGGFSVTSVPESMTAIAIREPGGPEMLVPEARAVPRPGPGELLIRVAAAGVNRPDVLQRMGFYPPPPGASDLPGLEVAGTVVAAGPGGDPEMLGQAVCALVAGGGYAEYCIAPAGSCLPVPHGFAMAEAAALPETLFTVWHNLFERAWVTEGETVLVHGGTSGIGTTAIGLCRMFDIRIAVTCGSAAKCDAARALGADLAIDYSNEDYVEAVKAFTEGRGVDAVLDMVGGDYVPRNLAALADDGRHVSIAFQRGAKAEVDVSQVMRRRLTLTGSTLRARSADFKTALADEIHRTVWPRLAEGDWKPAMDRSFPLAEAAAAHARMQAGEHVGKIVLTVG</sequence>
<dbReference type="CDD" id="cd05276">
    <property type="entry name" value="p53_inducible_oxidoreductase"/>
    <property type="match status" value="1"/>
</dbReference>